<evidence type="ECO:0000256" key="3">
    <source>
        <dbReference type="ARBA" id="ARBA00008372"/>
    </source>
</evidence>
<evidence type="ECO:0000256" key="4">
    <source>
        <dbReference type="ARBA" id="ARBA00022980"/>
    </source>
</evidence>
<dbReference type="GO" id="GO:0000289">
    <property type="term" value="P:nuclear-transcribed mRNA poly(A) tail shortening"/>
    <property type="evidence" value="ECO:0007669"/>
    <property type="project" value="TreeGrafter"/>
</dbReference>
<dbReference type="Pfam" id="PF04857">
    <property type="entry name" value="CAF1"/>
    <property type="match status" value="1"/>
</dbReference>
<dbReference type="GO" id="GO:0005743">
    <property type="term" value="C:mitochondrial inner membrane"/>
    <property type="evidence" value="ECO:0007669"/>
    <property type="project" value="UniProtKB-ARBA"/>
</dbReference>
<comment type="subcellular location">
    <subcellularLocation>
        <location evidence="1">Mitochondrion</location>
    </subcellularLocation>
</comment>
<dbReference type="CDD" id="cd00432">
    <property type="entry name" value="Ribosomal_L18_L5e"/>
    <property type="match status" value="1"/>
</dbReference>
<keyword evidence="6" id="KW-0687">Ribonucleoprotein</keyword>
<dbReference type="Proteomes" id="UP000269221">
    <property type="component" value="Unassembled WGS sequence"/>
</dbReference>
<evidence type="ECO:0000256" key="9">
    <source>
        <dbReference type="ARBA" id="ARBA00082661"/>
    </source>
</evidence>
<dbReference type="GO" id="GO:0005840">
    <property type="term" value="C:ribosome"/>
    <property type="evidence" value="ECO:0007669"/>
    <property type="project" value="UniProtKB-KW"/>
</dbReference>
<comment type="caution">
    <text evidence="10">The sequence shown here is derived from an EMBL/GenBank/DDBJ whole genome shotgun (WGS) entry which is preliminary data.</text>
</comment>
<evidence type="ECO:0000313" key="11">
    <source>
        <dbReference type="Proteomes" id="UP000269221"/>
    </source>
</evidence>
<reference evidence="10 11" key="1">
    <citation type="submission" date="2018-07" db="EMBL/GenBank/DDBJ databases">
        <title>A high quality draft genome assembly of the barn swallow (H. rustica rustica).</title>
        <authorList>
            <person name="Formenti G."/>
            <person name="Chiara M."/>
            <person name="Poveda L."/>
            <person name="Francoijs K.-J."/>
            <person name="Bonisoli-Alquati A."/>
            <person name="Canova L."/>
            <person name="Gianfranceschi L."/>
            <person name="Horner D.S."/>
            <person name="Saino N."/>
        </authorList>
    </citation>
    <scope>NUCLEOTIDE SEQUENCE [LARGE SCALE GENOMIC DNA]</scope>
    <source>
        <strain evidence="10">Chelidonia</strain>
        <tissue evidence="10">Blood</tissue>
    </source>
</reference>
<dbReference type="GO" id="GO:0006412">
    <property type="term" value="P:translation"/>
    <property type="evidence" value="ECO:0007669"/>
    <property type="project" value="InterPro"/>
</dbReference>
<evidence type="ECO:0000256" key="8">
    <source>
        <dbReference type="ARBA" id="ARBA00069051"/>
    </source>
</evidence>
<evidence type="ECO:0000256" key="5">
    <source>
        <dbReference type="ARBA" id="ARBA00023128"/>
    </source>
</evidence>
<keyword evidence="5" id="KW-0496">Mitochondrion</keyword>
<dbReference type="GO" id="GO:0000175">
    <property type="term" value="F:3'-5'-RNA exonuclease activity"/>
    <property type="evidence" value="ECO:0007669"/>
    <property type="project" value="TreeGrafter"/>
</dbReference>
<dbReference type="GO" id="GO:1990431">
    <property type="term" value="P:priRNA 3'-end processing"/>
    <property type="evidence" value="ECO:0007669"/>
    <property type="project" value="TreeGrafter"/>
</dbReference>
<accession>A0A3M0KIV0</accession>
<dbReference type="GO" id="GO:0003723">
    <property type="term" value="F:RNA binding"/>
    <property type="evidence" value="ECO:0007669"/>
    <property type="project" value="TreeGrafter"/>
</dbReference>
<sequence>MALSSRLQLAAGGLRAAGLRLASTTARLKTETEVDTSENEVVAPNFTNRNPRNLEQMALARKERGWKTTWPKRDFWHRLRLERTQHYVEAFVERTNGDVVVSASTREWAIKRHLYSPKGVAACKNLGRVMAQRCLEAGINFVNFKAIIPWERHCDSIQEFEKAMEEGGVVLREPRRIYRLFDSPAERYVKARHSVQRFALVQLGLAIFSKENSNKYLVHSYNFFLFPSTLGIKDVEFTLSASSIQFLSHYGFDYNKFLKDGIPYMNEVQEKILRQRLLAGTWKVCSTSNADRDVLKKAIDEVTSWIAAAKEEDTMILQDLNGYHMLDIQLVLRQALENVWTEPLGDKKVMVKKVSPEHRQLLENTSYDHCQKKLILLSARGFTNLFQILVKAKKPLVGHNMLLDLMHLHDKFYRPLPESYEEFKRNIHNLFPVIIDTKTVTKYVQKQPKFQRSTMPCYNSCKWLLEIRDAVEADPSFSRYLTVLAEHVNKVNFIRGGVPSIVRMNCREAHFSMNKSRDPLTLFGEIAYGSDHVFSTSKRQTLLMWQRGVVDQET</sequence>
<evidence type="ECO:0000256" key="7">
    <source>
        <dbReference type="ARBA" id="ARBA00059887"/>
    </source>
</evidence>
<keyword evidence="4" id="KW-0689">Ribosomal protein</keyword>
<name>A0A3M0KIV0_HIRRU</name>
<dbReference type="InterPro" id="IPR036967">
    <property type="entry name" value="Ribosomal_uS11_sf"/>
</dbReference>
<gene>
    <name evidence="10" type="ORF">DUI87_10482</name>
</gene>
<dbReference type="SUPFAM" id="SSF53098">
    <property type="entry name" value="Ribonuclease H-like"/>
    <property type="match status" value="1"/>
</dbReference>
<dbReference type="GO" id="GO:0003735">
    <property type="term" value="F:structural constituent of ribosome"/>
    <property type="evidence" value="ECO:0007669"/>
    <property type="project" value="InterPro"/>
</dbReference>
<dbReference type="InterPro" id="IPR036397">
    <property type="entry name" value="RNaseH_sf"/>
</dbReference>
<keyword evidence="11" id="KW-1185">Reference proteome</keyword>
<dbReference type="Gene3D" id="3.30.420.80">
    <property type="entry name" value="Ribosomal protein S11"/>
    <property type="match status" value="1"/>
</dbReference>
<comment type="function">
    <text evidence="7">Together with thiosulfate sulfurtransferase (TST), acts as a mitochondrial import factor for the cytosolic 5S rRNA. The precursor form shows RNA chaperone activity; is able to fold the 5S rRNA into an import-competent conformation that is recognized by rhodanese (TST). Both the cytoplasmic and mitochondrial forms are able to bind to the helix IV-loop D in the gamma domain of the 5S rRNA.</text>
</comment>
<evidence type="ECO:0000256" key="6">
    <source>
        <dbReference type="ARBA" id="ARBA00023274"/>
    </source>
</evidence>
<protein>
    <recommendedName>
        <fullName evidence="8">Large ribosomal subunit protein uL18m</fullName>
    </recommendedName>
    <alternativeName>
        <fullName evidence="9">39S ribosomal protein L18, mitochondrial</fullName>
    </alternativeName>
</protein>
<evidence type="ECO:0000256" key="2">
    <source>
        <dbReference type="ARBA" id="ARBA00007116"/>
    </source>
</evidence>
<dbReference type="Gene3D" id="3.30.420.10">
    <property type="entry name" value="Ribonuclease H-like superfamily/Ribonuclease H"/>
    <property type="match status" value="1"/>
</dbReference>
<dbReference type="GO" id="GO:0005634">
    <property type="term" value="C:nucleus"/>
    <property type="evidence" value="ECO:0007669"/>
    <property type="project" value="TreeGrafter"/>
</dbReference>
<dbReference type="InterPro" id="IPR006941">
    <property type="entry name" value="RNase_CAF1"/>
</dbReference>
<evidence type="ECO:0000256" key="1">
    <source>
        <dbReference type="ARBA" id="ARBA00004173"/>
    </source>
</evidence>
<dbReference type="OrthoDB" id="414075at2759"/>
<dbReference type="InterPro" id="IPR012337">
    <property type="entry name" value="RNaseH-like_sf"/>
</dbReference>
<dbReference type="FunFam" id="3.30.420.80:FF:000005">
    <property type="entry name" value="39S ribosomal protein L18, mitochondrial"/>
    <property type="match status" value="1"/>
</dbReference>
<organism evidence="10 11">
    <name type="scientific">Hirundo rustica rustica</name>
    <dbReference type="NCBI Taxonomy" id="333673"/>
    <lineage>
        <taxon>Eukaryota</taxon>
        <taxon>Metazoa</taxon>
        <taxon>Chordata</taxon>
        <taxon>Craniata</taxon>
        <taxon>Vertebrata</taxon>
        <taxon>Euteleostomi</taxon>
        <taxon>Archelosauria</taxon>
        <taxon>Archosauria</taxon>
        <taxon>Dinosauria</taxon>
        <taxon>Saurischia</taxon>
        <taxon>Theropoda</taxon>
        <taxon>Coelurosauria</taxon>
        <taxon>Aves</taxon>
        <taxon>Neognathae</taxon>
        <taxon>Neoaves</taxon>
        <taxon>Telluraves</taxon>
        <taxon>Australaves</taxon>
        <taxon>Passeriformes</taxon>
        <taxon>Sylvioidea</taxon>
        <taxon>Hirundinidae</taxon>
        <taxon>Hirundo</taxon>
    </lineage>
</organism>
<proteinExistence type="inferred from homology"/>
<dbReference type="GO" id="GO:0005783">
    <property type="term" value="C:endoplasmic reticulum"/>
    <property type="evidence" value="ECO:0007669"/>
    <property type="project" value="TreeGrafter"/>
</dbReference>
<dbReference type="PANTHER" id="PTHR15092">
    <property type="entry name" value="POLY A -SPECIFIC RIBONUCLEASE/TARGET OF EGR1, MEMBER 1"/>
    <property type="match status" value="1"/>
</dbReference>
<dbReference type="EMBL" id="QRBI01000106">
    <property type="protein sequence ID" value="RMC12955.1"/>
    <property type="molecule type" value="Genomic_DNA"/>
</dbReference>
<dbReference type="GO" id="GO:1990904">
    <property type="term" value="C:ribonucleoprotein complex"/>
    <property type="evidence" value="ECO:0007669"/>
    <property type="project" value="UniProtKB-KW"/>
</dbReference>
<comment type="similarity">
    <text evidence="2">Belongs to the universal ribosomal protein uL18 family.</text>
</comment>
<dbReference type="SUPFAM" id="SSF53137">
    <property type="entry name" value="Translational machinery components"/>
    <property type="match status" value="1"/>
</dbReference>
<dbReference type="InterPro" id="IPR057268">
    <property type="entry name" value="Ribosomal_L18"/>
</dbReference>
<dbReference type="AlphaFoldDB" id="A0A3M0KIV0"/>
<comment type="similarity">
    <text evidence="3">Belongs to the CAF1 family.</text>
</comment>
<dbReference type="InterPro" id="IPR051181">
    <property type="entry name" value="CAF1_poly(A)_ribonucleases"/>
</dbReference>
<dbReference type="GO" id="GO:1990432">
    <property type="term" value="P:siRNA 3'-end processing"/>
    <property type="evidence" value="ECO:0007669"/>
    <property type="project" value="TreeGrafter"/>
</dbReference>
<dbReference type="PANTHER" id="PTHR15092:SF22">
    <property type="entry name" value="POLY(A)-SPECIFIC RIBONUCLEASE PNLDC1"/>
    <property type="match status" value="1"/>
</dbReference>
<evidence type="ECO:0000313" key="10">
    <source>
        <dbReference type="EMBL" id="RMC12955.1"/>
    </source>
</evidence>